<dbReference type="EMBL" id="JAYMRV010000065">
    <property type="protein sequence ID" value="MEM5426817.1"/>
    <property type="molecule type" value="Genomic_DNA"/>
</dbReference>
<keyword evidence="2" id="KW-1185">Reference proteome</keyword>
<protein>
    <submittedName>
        <fullName evidence="1">Contractile injection system protein, VgrG/Pvc8 family</fullName>
    </submittedName>
</protein>
<dbReference type="Pfam" id="PF05954">
    <property type="entry name" value="Phage_GPD"/>
    <property type="match status" value="1"/>
</dbReference>
<organism evidence="1 2">
    <name type="scientific">Paraburkholderia ferrariae</name>
    <dbReference type="NCBI Taxonomy" id="386056"/>
    <lineage>
        <taxon>Bacteria</taxon>
        <taxon>Pseudomonadati</taxon>
        <taxon>Pseudomonadota</taxon>
        <taxon>Betaproteobacteria</taxon>
        <taxon>Burkholderiales</taxon>
        <taxon>Burkholderiaceae</taxon>
        <taxon>Paraburkholderia</taxon>
    </lineage>
</organism>
<proteinExistence type="predicted"/>
<name>A0ABU9S3T1_9BURK</name>
<dbReference type="Proteomes" id="UP001489897">
    <property type="component" value="Unassembled WGS sequence"/>
</dbReference>
<reference evidence="1 2" key="1">
    <citation type="submission" date="2024-01" db="EMBL/GenBank/DDBJ databases">
        <title>The diversity of rhizobia nodulating Mimosa spp. in eleven states of Brazil covering several biomes is determined by host plant, location, and edaphic factors.</title>
        <authorList>
            <person name="Rouws L."/>
            <person name="Barauna A."/>
            <person name="Beukes C."/>
            <person name="De Faria S.M."/>
            <person name="Gross E."/>
            <person name="Dos Reis Junior F.B."/>
            <person name="Simon M."/>
            <person name="Maluk M."/>
            <person name="Odee D.W."/>
            <person name="Kenicer G."/>
            <person name="Young J.P.W."/>
            <person name="Reis V.M."/>
            <person name="Zilli J."/>
            <person name="James E.K."/>
        </authorList>
    </citation>
    <scope>NUCLEOTIDE SEQUENCE [LARGE SCALE GENOMIC DNA]</scope>
    <source>
        <strain evidence="1 2">JPY167</strain>
    </source>
</reference>
<dbReference type="Gene3D" id="4.10.220.110">
    <property type="match status" value="1"/>
</dbReference>
<accession>A0ABU9S3T1</accession>
<feature type="non-terminal residue" evidence="1">
    <location>
        <position position="85"/>
    </location>
</feature>
<gene>
    <name evidence="1" type="ORF">VSR73_38505</name>
</gene>
<dbReference type="SUPFAM" id="SSF69279">
    <property type="entry name" value="Phage tail proteins"/>
    <property type="match status" value="1"/>
</dbReference>
<evidence type="ECO:0000313" key="1">
    <source>
        <dbReference type="EMBL" id="MEM5426817.1"/>
    </source>
</evidence>
<sequence>SVGADSIKSLRRRTRRVPQSVRLHDYNHRQADVSLLVEENTARGDKTTNAVDYHWGEHYETPEEGQRIARLRHEAHLAGQVTFIG</sequence>
<comment type="caution">
    <text evidence="1">The sequence shown here is derived from an EMBL/GenBank/DDBJ whole genome shotgun (WGS) entry which is preliminary data.</text>
</comment>
<feature type="non-terminal residue" evidence="1">
    <location>
        <position position="1"/>
    </location>
</feature>
<dbReference type="RefSeq" id="WP_342950362.1">
    <property type="nucleotide sequence ID" value="NZ_JAYMRV010000065.1"/>
</dbReference>
<evidence type="ECO:0000313" key="2">
    <source>
        <dbReference type="Proteomes" id="UP001489897"/>
    </source>
</evidence>